<keyword evidence="1" id="KW-1133">Transmembrane helix</keyword>
<keyword evidence="1" id="KW-0812">Transmembrane</keyword>
<feature type="transmembrane region" description="Helical" evidence="1">
    <location>
        <begin position="6"/>
        <end position="25"/>
    </location>
</feature>
<feature type="transmembrane region" description="Helical" evidence="1">
    <location>
        <begin position="37"/>
        <end position="56"/>
    </location>
</feature>
<organism evidence="2 3">
    <name type="scientific">Cytobacillus citreus</name>
    <dbReference type="NCBI Taxonomy" id="2833586"/>
    <lineage>
        <taxon>Bacteria</taxon>
        <taxon>Bacillati</taxon>
        <taxon>Bacillota</taxon>
        <taxon>Bacilli</taxon>
        <taxon>Bacillales</taxon>
        <taxon>Bacillaceae</taxon>
        <taxon>Cytobacillus</taxon>
    </lineage>
</organism>
<dbReference type="EMBL" id="JAGYPM010000005">
    <property type="protein sequence ID" value="MBS4192665.1"/>
    <property type="molecule type" value="Genomic_DNA"/>
</dbReference>
<evidence type="ECO:0000256" key="1">
    <source>
        <dbReference type="SAM" id="Phobius"/>
    </source>
</evidence>
<accession>A0ABS5NXV5</accession>
<evidence type="ECO:0000313" key="2">
    <source>
        <dbReference type="EMBL" id="MBS4192665.1"/>
    </source>
</evidence>
<protein>
    <submittedName>
        <fullName evidence="2">Uncharacterized protein</fullName>
    </submittedName>
</protein>
<dbReference type="Proteomes" id="UP000681027">
    <property type="component" value="Unassembled WGS sequence"/>
</dbReference>
<comment type="caution">
    <text evidence="2">The sequence shown here is derived from an EMBL/GenBank/DDBJ whole genome shotgun (WGS) entry which is preliminary data.</text>
</comment>
<keyword evidence="1" id="KW-0472">Membrane</keyword>
<keyword evidence="3" id="KW-1185">Reference proteome</keyword>
<proteinExistence type="predicted"/>
<gene>
    <name evidence="2" type="ORF">KHA94_21220</name>
</gene>
<reference evidence="2 3" key="1">
    <citation type="submission" date="2021-05" db="EMBL/GenBank/DDBJ databases">
        <title>Novel Bacillus species.</title>
        <authorList>
            <person name="Liu G."/>
        </authorList>
    </citation>
    <scope>NUCLEOTIDE SEQUENCE [LARGE SCALE GENOMIC DNA]</scope>
    <source>
        <strain evidence="2 3">FJAT-49705</strain>
    </source>
</reference>
<name>A0ABS5NXV5_9BACI</name>
<dbReference type="RefSeq" id="WP_213104116.1">
    <property type="nucleotide sequence ID" value="NZ_JAGYPM010000005.1"/>
</dbReference>
<sequence>MIILGTLLLVTAILIILVIVISLNSKRKFVTVKITHWLLIIYVGVLLLSFPFASLLTNDSMTSREKVGDLEEDQDWTRFYTALGEGKLEQLKSWQLINEKSYDYSNQSLKVEITGPVSPVYVERKDRDDGKIEALVYTNGLIVSGYDFSDKLVPINFRLENDTFSVLHPEHQSINLSIVRNEFTINQFTGQQAINDVSRVGNMEVYLKVPKSLQLNGTNVDFQYVKE</sequence>
<evidence type="ECO:0000313" key="3">
    <source>
        <dbReference type="Proteomes" id="UP000681027"/>
    </source>
</evidence>